<reference evidence="1 3" key="1">
    <citation type="submission" date="2019-09" db="EMBL/GenBank/DDBJ databases">
        <title>Draft genome of the ectomycorrhizal ascomycete Sphaerosporella brunnea.</title>
        <authorList>
            <consortium name="DOE Joint Genome Institute"/>
            <person name="Benucci G.M."/>
            <person name="Marozzi G."/>
            <person name="Antonielli L."/>
            <person name="Sanchez S."/>
            <person name="Marco P."/>
            <person name="Wang X."/>
            <person name="Falini L.B."/>
            <person name="Barry K."/>
            <person name="Haridas S."/>
            <person name="Lipzen A."/>
            <person name="Labutti K."/>
            <person name="Grigoriev I.V."/>
            <person name="Murat C."/>
            <person name="Martin F."/>
            <person name="Albertini E."/>
            <person name="Donnini D."/>
            <person name="Bonito G."/>
        </authorList>
    </citation>
    <scope>NUCLEOTIDE SEQUENCE [LARGE SCALE GENOMIC DNA]</scope>
    <source>
        <strain evidence="1 3">Sb_GMNB300</strain>
    </source>
</reference>
<proteinExistence type="predicted"/>
<evidence type="ECO:0000313" key="3">
    <source>
        <dbReference type="Proteomes" id="UP000326924"/>
    </source>
</evidence>
<organism evidence="1 3">
    <name type="scientific">Sphaerosporella brunnea</name>
    <dbReference type="NCBI Taxonomy" id="1250544"/>
    <lineage>
        <taxon>Eukaryota</taxon>
        <taxon>Fungi</taxon>
        <taxon>Dikarya</taxon>
        <taxon>Ascomycota</taxon>
        <taxon>Pezizomycotina</taxon>
        <taxon>Pezizomycetes</taxon>
        <taxon>Pezizales</taxon>
        <taxon>Pyronemataceae</taxon>
        <taxon>Sphaerosporella</taxon>
    </lineage>
</organism>
<dbReference type="AlphaFoldDB" id="A0A5J5F7B4"/>
<comment type="caution">
    <text evidence="1">The sequence shown here is derived from an EMBL/GenBank/DDBJ whole genome shotgun (WGS) entry which is preliminary data.</text>
</comment>
<evidence type="ECO:0000313" key="2">
    <source>
        <dbReference type="EMBL" id="KAA8912518.1"/>
    </source>
</evidence>
<evidence type="ECO:0000313" key="1">
    <source>
        <dbReference type="EMBL" id="KAA8912511.1"/>
    </source>
</evidence>
<name>A0A5J5F7B4_9PEZI</name>
<dbReference type="InParanoid" id="A0A5J5F7B4"/>
<keyword evidence="3" id="KW-1185">Reference proteome</keyword>
<dbReference type="Proteomes" id="UP000326924">
    <property type="component" value="Unassembled WGS sequence"/>
</dbReference>
<dbReference type="EMBL" id="VXIS01000023">
    <property type="protein sequence ID" value="KAA8912518.1"/>
    <property type="molecule type" value="Genomic_DNA"/>
</dbReference>
<dbReference type="EMBL" id="VXIS01000023">
    <property type="protein sequence ID" value="KAA8912511.1"/>
    <property type="molecule type" value="Genomic_DNA"/>
</dbReference>
<gene>
    <name evidence="1" type="ORF">FN846DRAFT_903469</name>
    <name evidence="2" type="ORF">FN846DRAFT_903480</name>
</gene>
<protein>
    <submittedName>
        <fullName evidence="1">Uncharacterized protein</fullName>
    </submittedName>
</protein>
<sequence>MALGSCAIARFRCPASRPDRRPQGVVFEVGFAEVYEERVQDAFQWLLMEPGVQLEALLKVDEDRDCCASAPGGRRRIDELMWRLDNKRARTAPPWTYVSSLLPNFHATINITDLRPSQERCDLQVTFDLVEYQRVLEDAIQQLPAGRVFVCRAVSVVAEDVFMWRSHFRE</sequence>
<accession>A0A5J5F7B4</accession>